<comment type="caution">
    <text evidence="1">The sequence shown here is derived from an EMBL/GenBank/DDBJ whole genome shotgun (WGS) entry which is preliminary data.</text>
</comment>
<dbReference type="EMBL" id="CAMPGE010019120">
    <property type="protein sequence ID" value="CAI2377477.1"/>
    <property type="molecule type" value="Genomic_DNA"/>
</dbReference>
<accession>A0AAD1XRI3</accession>
<evidence type="ECO:0000313" key="1">
    <source>
        <dbReference type="EMBL" id="CAI2377477.1"/>
    </source>
</evidence>
<keyword evidence="2" id="KW-1185">Reference proteome</keyword>
<dbReference type="AlphaFoldDB" id="A0AAD1XRI3"/>
<sequence length="379" mass="44253">MTVTLLTRSLFLITKKLSKKRTLKMDREKLQGSIMGNSKFAAARMDTEMEKIWNDPLNYGKPPPKIFKFKTKYTDEEVYPKDLPPTQKYVRLNLEDKEYMKLFMQNNPVHDNDREKASSIAHNISYNQEVVDTNPYFGHMKIHENEIYLSKKEMYSMGQYSEEKIHENPYTSQVKIHALLKKWKAKKLNSDYTGSFLDLNLMEQDSESRVSRRSLAKKRRNAPKWSSSKNIILADDTTNNIIERNNEDLRTLPVYRKEQEVKLPQDPSDFEQVLVKMKRRDLNSTTQPKIENDKQGLFKEGPGNEFILNPKETQAVDPTRADTVTSTSKIDPSDSLFDSFTNVMGQDFRGFQEEKLKKYLKEAFCENGKSQFFKSSCKN</sequence>
<protein>
    <submittedName>
        <fullName evidence="1">Uncharacterized protein</fullName>
    </submittedName>
</protein>
<name>A0AAD1XRI3_EUPCR</name>
<reference evidence="1" key="1">
    <citation type="submission" date="2023-07" db="EMBL/GenBank/DDBJ databases">
        <authorList>
            <consortium name="AG Swart"/>
            <person name="Singh M."/>
            <person name="Singh A."/>
            <person name="Seah K."/>
            <person name="Emmerich C."/>
        </authorList>
    </citation>
    <scope>NUCLEOTIDE SEQUENCE</scope>
    <source>
        <strain evidence="1">DP1</strain>
    </source>
</reference>
<evidence type="ECO:0000313" key="2">
    <source>
        <dbReference type="Proteomes" id="UP001295684"/>
    </source>
</evidence>
<proteinExistence type="predicted"/>
<organism evidence="1 2">
    <name type="scientific">Euplotes crassus</name>
    <dbReference type="NCBI Taxonomy" id="5936"/>
    <lineage>
        <taxon>Eukaryota</taxon>
        <taxon>Sar</taxon>
        <taxon>Alveolata</taxon>
        <taxon>Ciliophora</taxon>
        <taxon>Intramacronucleata</taxon>
        <taxon>Spirotrichea</taxon>
        <taxon>Hypotrichia</taxon>
        <taxon>Euplotida</taxon>
        <taxon>Euplotidae</taxon>
        <taxon>Moneuplotes</taxon>
    </lineage>
</organism>
<gene>
    <name evidence="1" type="ORF">ECRASSUSDP1_LOCUS18863</name>
</gene>
<dbReference type="Proteomes" id="UP001295684">
    <property type="component" value="Unassembled WGS sequence"/>
</dbReference>